<evidence type="ECO:0000256" key="1">
    <source>
        <dbReference type="SAM" id="MobiDB-lite"/>
    </source>
</evidence>
<name>A0A1N7SPV3_9BURK</name>
<dbReference type="InterPro" id="IPR050950">
    <property type="entry name" value="HTH-type_LysR_regulators"/>
</dbReference>
<reference evidence="3" key="1">
    <citation type="submission" date="2016-12" db="EMBL/GenBank/DDBJ databases">
        <authorList>
            <person name="Moulin L."/>
        </authorList>
    </citation>
    <scope>NUCLEOTIDE SEQUENCE [LARGE SCALE GENOMIC DNA]</scope>
    <source>
        <strain evidence="3">STM 7183</strain>
    </source>
</reference>
<dbReference type="GO" id="GO:0006355">
    <property type="term" value="P:regulation of DNA-templated transcription"/>
    <property type="evidence" value="ECO:0007669"/>
    <property type="project" value="TreeGrafter"/>
</dbReference>
<dbReference type="InterPro" id="IPR005119">
    <property type="entry name" value="LysR_subst-bd"/>
</dbReference>
<dbReference type="EMBL" id="CYGY02000068">
    <property type="protein sequence ID" value="SIT49366.1"/>
    <property type="molecule type" value="Genomic_DNA"/>
</dbReference>
<feature type="compositionally biased region" description="Basic and acidic residues" evidence="1">
    <location>
        <begin position="239"/>
        <end position="250"/>
    </location>
</feature>
<dbReference type="Gene3D" id="3.40.190.290">
    <property type="match status" value="1"/>
</dbReference>
<feature type="region of interest" description="Disordered" evidence="1">
    <location>
        <begin position="239"/>
        <end position="260"/>
    </location>
</feature>
<dbReference type="PANTHER" id="PTHR30419:SF2">
    <property type="entry name" value="LYSR FAMILY TRANSCRIPTIONAL REGULATOR"/>
    <property type="match status" value="1"/>
</dbReference>
<comment type="caution">
    <text evidence="3">The sequence shown here is derived from an EMBL/GenBank/DDBJ whole genome shotgun (WGS) entry which is preliminary data.</text>
</comment>
<gene>
    <name evidence="3" type="ORF">BN2476_680096</name>
</gene>
<dbReference type="GO" id="GO:0005829">
    <property type="term" value="C:cytosol"/>
    <property type="evidence" value="ECO:0007669"/>
    <property type="project" value="TreeGrafter"/>
</dbReference>
<keyword evidence="4" id="KW-1185">Reference proteome</keyword>
<organism evidence="3 4">
    <name type="scientific">Paraburkholderia piptadeniae</name>
    <dbReference type="NCBI Taxonomy" id="1701573"/>
    <lineage>
        <taxon>Bacteria</taxon>
        <taxon>Pseudomonadati</taxon>
        <taxon>Pseudomonadota</taxon>
        <taxon>Betaproteobacteria</taxon>
        <taxon>Burkholderiales</taxon>
        <taxon>Burkholderiaceae</taxon>
        <taxon>Paraburkholderia</taxon>
    </lineage>
</organism>
<proteinExistence type="predicted"/>
<evidence type="ECO:0000259" key="2">
    <source>
        <dbReference type="Pfam" id="PF03466"/>
    </source>
</evidence>
<dbReference type="Pfam" id="PF03466">
    <property type="entry name" value="LysR_substrate"/>
    <property type="match status" value="1"/>
</dbReference>
<dbReference type="PANTHER" id="PTHR30419">
    <property type="entry name" value="HTH-TYPE TRANSCRIPTIONAL REGULATOR YBHD"/>
    <property type="match status" value="1"/>
</dbReference>
<evidence type="ECO:0000313" key="4">
    <source>
        <dbReference type="Proteomes" id="UP000195569"/>
    </source>
</evidence>
<accession>A0A1N7SPV3</accession>
<protein>
    <recommendedName>
        <fullName evidence="2">LysR substrate-binding domain-containing protein</fullName>
    </recommendedName>
</protein>
<dbReference type="OrthoDB" id="9785974at2"/>
<feature type="domain" description="LysR substrate-binding" evidence="2">
    <location>
        <begin position="41"/>
        <end position="150"/>
    </location>
</feature>
<sequence>MANTGKLLLFSWLVSVPRTPSLRQCKQKVDACRAVRGSSVRGLRKAAYRNDELVLVVPRGHDLASRDAVVFTDIVDEELVGTNDGSAILRLLTDLATAEGTILRIGIQASSFEAILSLIEAGHGASVLPRAAICRSLDGRQLVAVPIRNVCLAERDRRSRYCPGEVPYGASAAREGAPAFPPKKGCLRNRRLSARQKCFRMIAISDDEPGGKNDESAVWRTRAGVGPADRWALCREDAGGVRRGSGQDRAARKRRPAPEMASATRRHVCVVGCAVA</sequence>
<dbReference type="Proteomes" id="UP000195569">
    <property type="component" value="Unassembled WGS sequence"/>
</dbReference>
<dbReference type="SUPFAM" id="SSF53850">
    <property type="entry name" value="Periplasmic binding protein-like II"/>
    <property type="match status" value="1"/>
</dbReference>
<evidence type="ECO:0000313" key="3">
    <source>
        <dbReference type="EMBL" id="SIT49366.1"/>
    </source>
</evidence>
<dbReference type="AlphaFoldDB" id="A0A1N7SPV3"/>